<dbReference type="GeneID" id="80527776"/>
<dbReference type="RefSeq" id="YP_010790403.1">
    <property type="nucleotide sequence ID" value="NC_075417.1"/>
</dbReference>
<name>A0A0G2UM30_9BETA</name>
<organism evidence="2 3">
    <name type="scientific">Mandrillus leucophaeus cytomegalovirus</name>
    <dbReference type="NCBI Taxonomy" id="1654930"/>
    <lineage>
        <taxon>Viruses</taxon>
        <taxon>Duplodnaviria</taxon>
        <taxon>Heunggongvirae</taxon>
        <taxon>Peploviricota</taxon>
        <taxon>Herviviricetes</taxon>
        <taxon>Herpesvirales</taxon>
        <taxon>Orthoherpesviridae</taxon>
        <taxon>Betaherpesvirinae</taxon>
        <taxon>Cytomegalovirus</taxon>
        <taxon>Cytomegalovirus mandrillinebeta1</taxon>
        <taxon>Mandrilline betaherpesvirus 1</taxon>
    </lineage>
</organism>
<feature type="region of interest" description="Disordered" evidence="1">
    <location>
        <begin position="240"/>
        <end position="273"/>
    </location>
</feature>
<keyword evidence="3" id="KW-1185">Reference proteome</keyword>
<reference evidence="2 3" key="1">
    <citation type="journal article" date="2003" name="Arch. Virol.">
        <title>Isolation of cytomegalovirus and foamy virus from the drill monkey (Mandrillus leucophaeus) and prevalence of antibodies to these viruses amongst wild-born and captive-bred individuals.</title>
        <authorList>
            <person name="Blewett E.L."/>
            <person name="Lewis J."/>
            <person name="Gadsby E.L."/>
            <person name="Neubauer S.R."/>
            <person name="Eberle R."/>
        </authorList>
    </citation>
    <scope>NUCLEOTIDE SEQUENCE [LARGE SCALE GENOMIC DNA]</scope>
    <source>
        <strain evidence="2">OCOM6-2</strain>
    </source>
</reference>
<feature type="compositionally biased region" description="Pro residues" evidence="1">
    <location>
        <begin position="240"/>
        <end position="255"/>
    </location>
</feature>
<dbReference type="Proteomes" id="UP000114976">
    <property type="component" value="Segment"/>
</dbReference>
<dbReference type="EMBL" id="KR297253">
    <property type="protein sequence ID" value="AKI29797.1"/>
    <property type="molecule type" value="Genomic_DNA"/>
</dbReference>
<feature type="region of interest" description="Disordered" evidence="1">
    <location>
        <begin position="61"/>
        <end position="87"/>
    </location>
</feature>
<dbReference type="KEGG" id="vg:80527776"/>
<sequence>MARHRCHKNWRLWLSVILGSWITLLNALEIVDECSEEQSIMQAAMRQMALRMAAMPINARRSAVNGRPPSIPQYLDVRSPRPPRHRYDEDPVSANIRWQHEQMQFLMQIQRARTHSRPWAPTPEPPSVRLPPQFARPTLGYGQTSRLPATLWQPAAPMAAAAAEEAPRVVIVRNKRPNNAGPGPRLPHHRRNAIVFSGSTDSLDLARLRLQHERHNRSSGYRWKHQSMRKPLRTVSMCVAPPPSSPTPPARPPISEPMEFRQPESPEPQRRRTLGERLRTTCRKAFHLRHKDPNRHRWHVRRRSSGGSISIDDFTIETRRSNFLGRTHSWLNTHMPGNRVWRLRNSNGRDNTLNTPLSADFPAVPAAPRLTANRSRPPSPTESVTIDLQSGEVIVLTSDGDGNADAERLLRNERAATTASRQLCSAESIETLNTCTGERPSRRHLLGTSLALWFSGHWARHHRKS</sequence>
<gene>
    <name evidence="2" type="primary">UL13</name>
</gene>
<evidence type="ECO:0000313" key="2">
    <source>
        <dbReference type="EMBL" id="AKI29797.1"/>
    </source>
</evidence>
<reference evidence="2 3" key="2">
    <citation type="journal article" date="2015" name="Genome Announc.">
        <title>Complete Genome Sequences of Mandrillus leucophaeus and Papio ursinus Cytomegaloviruses.</title>
        <authorList>
            <person name="Blewett E.L."/>
            <person name="Sherrod C.J."/>
            <person name="Texier J.R."/>
            <person name="Conrad T.M."/>
            <person name="Dittmer D.P."/>
        </authorList>
    </citation>
    <scope>NUCLEOTIDE SEQUENCE [LARGE SCALE GENOMIC DNA]</scope>
    <source>
        <strain evidence="2">OCOM6-2</strain>
    </source>
</reference>
<evidence type="ECO:0000313" key="3">
    <source>
        <dbReference type="Proteomes" id="UP000114976"/>
    </source>
</evidence>
<accession>A0A0G2UM30</accession>
<feature type="compositionally biased region" description="Basic and acidic residues" evidence="1">
    <location>
        <begin position="258"/>
        <end position="273"/>
    </location>
</feature>
<proteinExistence type="predicted"/>
<evidence type="ECO:0000256" key="1">
    <source>
        <dbReference type="SAM" id="MobiDB-lite"/>
    </source>
</evidence>
<protein>
    <submittedName>
        <fullName evidence="2">Protein UL13</fullName>
    </submittedName>
</protein>